<keyword evidence="1" id="KW-1133">Transmembrane helix</keyword>
<reference evidence="2 3" key="1">
    <citation type="submission" date="2017-05" db="EMBL/GenBank/DDBJ databases">
        <title>Butyricicoccus porcorum sp. nov. a butyrate-producing bacterium from the swine intestinal tract.</title>
        <authorList>
            <person name="Trachsel J."/>
            <person name="Humphrey S."/>
            <person name="Allen H.K."/>
        </authorList>
    </citation>
    <scope>NUCLEOTIDE SEQUENCE [LARGE SCALE GENOMIC DNA]</scope>
    <source>
        <strain evidence="2">BB10</strain>
    </source>
</reference>
<evidence type="ECO:0000256" key="1">
    <source>
        <dbReference type="SAM" id="Phobius"/>
    </source>
</evidence>
<feature type="transmembrane region" description="Helical" evidence="1">
    <location>
        <begin position="77"/>
        <end position="97"/>
    </location>
</feature>
<evidence type="ECO:0000313" key="3">
    <source>
        <dbReference type="Proteomes" id="UP000194903"/>
    </source>
</evidence>
<gene>
    <name evidence="2" type="ORF">CBW42_00215</name>
</gene>
<sequence length="117" mass="13524">MTMGSKQNTKKKKADGMWISDERRITEECRKVYPALYRLQRIALIIASVALVITLVTPTIFSKSIAGYESWGNTYEIATIVLTLVLLVLYGVANYFWQEKMKLFRAESEKKKLKKKK</sequence>
<dbReference type="EMBL" id="NHOC01000001">
    <property type="protein sequence ID" value="OUM21693.1"/>
    <property type="molecule type" value="Genomic_DNA"/>
</dbReference>
<proteinExistence type="predicted"/>
<comment type="caution">
    <text evidence="2">The sequence shown here is derived from an EMBL/GenBank/DDBJ whole genome shotgun (WGS) entry which is preliminary data.</text>
</comment>
<evidence type="ECO:0000313" key="2">
    <source>
        <dbReference type="EMBL" id="OUM21693.1"/>
    </source>
</evidence>
<name>A0A252F7E4_9FIRM</name>
<protein>
    <submittedName>
        <fullName evidence="2">Uncharacterized protein</fullName>
    </submittedName>
</protein>
<accession>A0A252F7E4</accession>
<feature type="transmembrane region" description="Helical" evidence="1">
    <location>
        <begin position="42"/>
        <end position="65"/>
    </location>
</feature>
<dbReference type="AlphaFoldDB" id="A0A252F7E4"/>
<dbReference type="RefSeq" id="WP_087016602.1">
    <property type="nucleotide sequence ID" value="NZ_NHOC01000001.1"/>
</dbReference>
<keyword evidence="1" id="KW-0812">Transmembrane</keyword>
<keyword evidence="1" id="KW-0472">Membrane</keyword>
<keyword evidence="3" id="KW-1185">Reference proteome</keyword>
<dbReference type="Proteomes" id="UP000194903">
    <property type="component" value="Unassembled WGS sequence"/>
</dbReference>
<organism evidence="2 3">
    <name type="scientific">Butyricicoccus porcorum</name>
    <dbReference type="NCBI Taxonomy" id="1945634"/>
    <lineage>
        <taxon>Bacteria</taxon>
        <taxon>Bacillati</taxon>
        <taxon>Bacillota</taxon>
        <taxon>Clostridia</taxon>
        <taxon>Eubacteriales</taxon>
        <taxon>Butyricicoccaceae</taxon>
        <taxon>Butyricicoccus</taxon>
    </lineage>
</organism>